<dbReference type="BioCyc" id="EBAC796937-HMP:GMGH-539-MONOMER"/>
<dbReference type="Gene3D" id="1.10.1580.10">
    <property type="match status" value="1"/>
</dbReference>
<keyword evidence="2 4" id="KW-0547">Nucleotide-binding</keyword>
<dbReference type="PIRSF" id="PIRSF006230">
    <property type="entry name" value="MG442"/>
    <property type="match status" value="1"/>
</dbReference>
<dbReference type="RefSeq" id="WP_009524775.1">
    <property type="nucleotide sequence ID" value="NZ_JH414547.1"/>
</dbReference>
<dbReference type="InterPro" id="IPR027417">
    <property type="entry name" value="P-loop_NTPase"/>
</dbReference>
<comment type="subcellular location">
    <subcellularLocation>
        <location evidence="4">Cytoplasm</location>
    </subcellularLocation>
</comment>
<evidence type="ECO:0000256" key="1">
    <source>
        <dbReference type="ARBA" id="ARBA00014898"/>
    </source>
</evidence>
<feature type="domain" description="CP-type G" evidence="6">
    <location>
        <begin position="17"/>
        <end position="182"/>
    </location>
</feature>
<dbReference type="InterPro" id="IPR023179">
    <property type="entry name" value="GTP-bd_ortho_bundle_sf"/>
</dbReference>
<dbReference type="EMBL" id="AFZE01000045">
    <property type="protein sequence ID" value="EHL13238.1"/>
    <property type="molecule type" value="Genomic_DNA"/>
</dbReference>
<dbReference type="PANTHER" id="PTHR45782">
    <property type="entry name" value="MITOCHONDRIAL RIBOSOME-ASSOCIATED GTPASE 1"/>
    <property type="match status" value="1"/>
</dbReference>
<dbReference type="PRINTS" id="PR00326">
    <property type="entry name" value="GTP1OBG"/>
</dbReference>
<dbReference type="Pfam" id="PF01926">
    <property type="entry name" value="MMR_HSR1"/>
    <property type="match status" value="1"/>
</dbReference>
<evidence type="ECO:0000313" key="8">
    <source>
        <dbReference type="Proteomes" id="UP000006437"/>
    </source>
</evidence>
<evidence type="ECO:0000256" key="3">
    <source>
        <dbReference type="ARBA" id="ARBA00023134"/>
    </source>
</evidence>
<dbReference type="InterPro" id="IPR016478">
    <property type="entry name" value="GTPase_MTG1"/>
</dbReference>
<dbReference type="Proteomes" id="UP000006437">
    <property type="component" value="Unassembled WGS sequence"/>
</dbReference>
<sequence>MEEKNSINWYPGHMKKTREEIVKNIKLVNLVVEIVDARAPISSKNPDIDSMINGKSKLVVLTKKDLADEENIGKFISYYKEKGIKSVAVNATKKSGISQLINILEQIKEENYQKNKAKGIIKKPLRIMIVGIPNVGKSTLINQIIGKKSAKTGNMPGITKSQQWLKIKGDIELLDTPGILWPKIEDKFTAQKLAFLGSIRDQVIEIEDIYYEFIKFLIENKKQKNLFEEFKINFDETDFEKISEIIAKKRGVLLKSDEIDYFRLANIVLNEFRNGKYGKIQLDEI</sequence>
<dbReference type="GO" id="GO:0003924">
    <property type="term" value="F:GTPase activity"/>
    <property type="evidence" value="ECO:0007669"/>
    <property type="project" value="TreeGrafter"/>
</dbReference>
<gene>
    <name evidence="7" type="ORF">HMPREF9629_00538</name>
</gene>
<dbReference type="PROSITE" id="PS51721">
    <property type="entry name" value="G_CP"/>
    <property type="match status" value="1"/>
</dbReference>
<dbReference type="InterPro" id="IPR030378">
    <property type="entry name" value="G_CP_dom"/>
</dbReference>
<dbReference type="Gene3D" id="3.40.50.300">
    <property type="entry name" value="P-loop containing nucleotide triphosphate hydrolases"/>
    <property type="match status" value="1"/>
</dbReference>
<dbReference type="NCBIfam" id="TIGR03596">
    <property type="entry name" value="GTPase_YlqF"/>
    <property type="match status" value="1"/>
</dbReference>
<evidence type="ECO:0000256" key="2">
    <source>
        <dbReference type="ARBA" id="ARBA00022741"/>
    </source>
</evidence>
<dbReference type="InterPro" id="IPR006073">
    <property type="entry name" value="GTP-bd"/>
</dbReference>
<dbReference type="PANTHER" id="PTHR45782:SF4">
    <property type="entry name" value="MITOCHONDRIAL RIBOSOME-ASSOCIATED GTPASE 1"/>
    <property type="match status" value="1"/>
</dbReference>
<protein>
    <recommendedName>
        <fullName evidence="1 4">Ribosome biogenesis GTPase A</fullName>
    </recommendedName>
</protein>
<feature type="binding site" evidence="5">
    <location>
        <position position="178"/>
    </location>
    <ligand>
        <name>GTP</name>
        <dbReference type="ChEBI" id="CHEBI:37565"/>
    </ligand>
</feature>
<name>G9X2B5_9FIRM</name>
<evidence type="ECO:0000256" key="4">
    <source>
        <dbReference type="PIRNR" id="PIRNR006230"/>
    </source>
</evidence>
<evidence type="ECO:0000256" key="5">
    <source>
        <dbReference type="PIRSR" id="PIRSR006230-1"/>
    </source>
</evidence>
<keyword evidence="3 4" id="KW-0342">GTP-binding</keyword>
<dbReference type="AlphaFoldDB" id="G9X2B5"/>
<dbReference type="SUPFAM" id="SSF52540">
    <property type="entry name" value="P-loop containing nucleoside triphosphate hydrolases"/>
    <property type="match status" value="1"/>
</dbReference>
<evidence type="ECO:0000313" key="7">
    <source>
        <dbReference type="EMBL" id="EHL13238.1"/>
    </source>
</evidence>
<accession>G9X2B5</accession>
<feature type="binding site" evidence="5">
    <location>
        <begin position="134"/>
        <end position="139"/>
    </location>
    <ligand>
        <name>GTP</name>
        <dbReference type="ChEBI" id="CHEBI:37565"/>
    </ligand>
</feature>
<keyword evidence="4" id="KW-0963">Cytoplasm</keyword>
<dbReference type="HOGENOM" id="CLU_011106_1_0_9"/>
<comment type="similarity">
    <text evidence="4">Belongs to the TRAFAC class YlqF/YawG GTPase family. MTG1 subfamily.</text>
</comment>
<comment type="caution">
    <text evidence="7">The sequence shown here is derived from an EMBL/GenBank/DDBJ whole genome shotgun (WGS) entry which is preliminary data.</text>
</comment>
<dbReference type="GO" id="GO:0005737">
    <property type="term" value="C:cytoplasm"/>
    <property type="evidence" value="ECO:0007669"/>
    <property type="project" value="UniProtKB-SubCell"/>
</dbReference>
<reference evidence="7 8" key="1">
    <citation type="submission" date="2011-08" db="EMBL/GenBank/DDBJ databases">
        <title>The Genome Sequence of Eubacteriaceae bacterium ACC19a.</title>
        <authorList>
            <consortium name="The Broad Institute Genome Sequencing Platform"/>
            <person name="Earl A."/>
            <person name="Ward D."/>
            <person name="Feldgarden M."/>
            <person name="Gevers D."/>
            <person name="Sizova M."/>
            <person name="Hazen A."/>
            <person name="Epstein S."/>
            <person name="Young S.K."/>
            <person name="Zeng Q."/>
            <person name="Gargeya S."/>
            <person name="Fitzgerald M."/>
            <person name="Haas B."/>
            <person name="Abouelleil A."/>
            <person name="Alvarado L."/>
            <person name="Arachchi H.M."/>
            <person name="Berlin A."/>
            <person name="Brown A."/>
            <person name="Chapman S.B."/>
            <person name="Chen Z."/>
            <person name="Dunbar C."/>
            <person name="Freedman E."/>
            <person name="Gearin G."/>
            <person name="Gellesch M."/>
            <person name="Goldberg J."/>
            <person name="Griggs A."/>
            <person name="Gujja S."/>
            <person name="Heiman D."/>
            <person name="Howarth C."/>
            <person name="Larson L."/>
            <person name="Lui A."/>
            <person name="MacDonald P.J.P."/>
            <person name="Montmayeur A."/>
            <person name="Murphy C."/>
            <person name="Neiman D."/>
            <person name="Pearson M."/>
            <person name="Priest M."/>
            <person name="Roberts A."/>
            <person name="Saif S."/>
            <person name="Shea T."/>
            <person name="Shenoy N."/>
            <person name="Sisk P."/>
            <person name="Stolte C."/>
            <person name="Sykes S."/>
            <person name="Wortman J."/>
            <person name="Nusbaum C."/>
            <person name="Birren B."/>
        </authorList>
    </citation>
    <scope>NUCLEOTIDE SEQUENCE [LARGE SCALE GENOMIC DNA]</scope>
    <source>
        <strain evidence="7 8">ACC19a</strain>
    </source>
</reference>
<dbReference type="GO" id="GO:0006412">
    <property type="term" value="P:translation"/>
    <property type="evidence" value="ECO:0007669"/>
    <property type="project" value="TreeGrafter"/>
</dbReference>
<dbReference type="CDD" id="cd01856">
    <property type="entry name" value="YlqF"/>
    <property type="match status" value="1"/>
</dbReference>
<organism evidence="7 8">
    <name type="scientific">Peptoanaerobacter stomatis</name>
    <dbReference type="NCBI Taxonomy" id="796937"/>
    <lineage>
        <taxon>Bacteria</taxon>
        <taxon>Bacillati</taxon>
        <taxon>Bacillota</taxon>
        <taxon>Clostridia</taxon>
        <taxon>Peptostreptococcales</taxon>
        <taxon>Filifactoraceae</taxon>
        <taxon>Peptoanaerobacter</taxon>
    </lineage>
</organism>
<dbReference type="InterPro" id="IPR019991">
    <property type="entry name" value="GTP-bd_ribosome_bgen"/>
</dbReference>
<dbReference type="FunFam" id="3.40.50.300:FF:000590">
    <property type="entry name" value="Ribosome biogenesis GTPase A"/>
    <property type="match status" value="1"/>
</dbReference>
<proteinExistence type="inferred from homology"/>
<dbReference type="GO" id="GO:0005525">
    <property type="term" value="F:GTP binding"/>
    <property type="evidence" value="ECO:0007669"/>
    <property type="project" value="UniProtKB-KW"/>
</dbReference>
<evidence type="ECO:0000259" key="6">
    <source>
        <dbReference type="PROSITE" id="PS51721"/>
    </source>
</evidence>
<comment type="function">
    <text evidence="4">Required for a late step of 50S ribosomal subunit assembly. Has GTPase activity.</text>
</comment>
<dbReference type="PATRIC" id="fig|796937.3.peg.1762"/>